<keyword evidence="4 7" id="KW-1133">Transmembrane helix</keyword>
<keyword evidence="5 7" id="KW-0472">Membrane</keyword>
<dbReference type="Gene3D" id="1.10.287.470">
    <property type="entry name" value="Helix hairpin bin"/>
    <property type="match status" value="1"/>
</dbReference>
<dbReference type="AlphaFoldDB" id="A0A9Q5QY87"/>
<dbReference type="Gene3D" id="2.40.50.100">
    <property type="match status" value="1"/>
</dbReference>
<evidence type="ECO:0000256" key="2">
    <source>
        <dbReference type="ARBA" id="ARBA00009477"/>
    </source>
</evidence>
<dbReference type="Pfam" id="PF25876">
    <property type="entry name" value="HH_MFP_RND"/>
    <property type="match status" value="1"/>
</dbReference>
<reference evidence="10 11" key="1">
    <citation type="submission" date="2017-01" db="EMBL/GenBank/DDBJ databases">
        <authorList>
            <person name="Abreu V.A."/>
            <person name="Popin R.V."/>
            <person name="Rigonato J."/>
            <person name="Andreote A.P."/>
            <person name="Schaker P.C."/>
            <person name="Hoff-Risseti C."/>
            <person name="Alvarenga D.O."/>
            <person name="Varani A.M."/>
            <person name="Fiore M.F."/>
        </authorList>
    </citation>
    <scope>NUCLEOTIDE SEQUENCE [LARGE SCALE GENOMIC DNA]</scope>
    <source>
        <strain evidence="10 11">CENA302</strain>
    </source>
</reference>
<name>A0A9Q5QY87_9CYAN</name>
<evidence type="ECO:0000256" key="4">
    <source>
        <dbReference type="ARBA" id="ARBA00022989"/>
    </source>
</evidence>
<protein>
    <submittedName>
        <fullName evidence="10">Hemolysin D</fullName>
    </submittedName>
</protein>
<evidence type="ECO:0000256" key="5">
    <source>
        <dbReference type="ARBA" id="ARBA00023136"/>
    </source>
</evidence>
<feature type="domain" description="AprE-like beta-barrel" evidence="9">
    <location>
        <begin position="350"/>
        <end position="447"/>
    </location>
</feature>
<evidence type="ECO:0000256" key="3">
    <source>
        <dbReference type="ARBA" id="ARBA00022692"/>
    </source>
</evidence>
<dbReference type="InterPro" id="IPR050739">
    <property type="entry name" value="MFP"/>
</dbReference>
<gene>
    <name evidence="10" type="ORF">CENA302_04490</name>
</gene>
<dbReference type="PRINTS" id="PR01490">
    <property type="entry name" value="RTXTOXIND"/>
</dbReference>
<dbReference type="PANTHER" id="PTHR30386">
    <property type="entry name" value="MEMBRANE FUSION SUBUNIT OF EMRAB-TOLC MULTIDRUG EFFLUX PUMP"/>
    <property type="match status" value="1"/>
</dbReference>
<dbReference type="InterPro" id="IPR058624">
    <property type="entry name" value="MdtA-like_HH"/>
</dbReference>
<evidence type="ECO:0000256" key="7">
    <source>
        <dbReference type="SAM" id="Phobius"/>
    </source>
</evidence>
<proteinExistence type="inferred from homology"/>
<dbReference type="GO" id="GO:0016020">
    <property type="term" value="C:membrane"/>
    <property type="evidence" value="ECO:0007669"/>
    <property type="project" value="UniProtKB-SubCell"/>
</dbReference>
<dbReference type="InterPro" id="IPR058982">
    <property type="entry name" value="Beta-barrel_AprE"/>
</dbReference>
<keyword evidence="6" id="KW-0175">Coiled coil</keyword>
<evidence type="ECO:0000313" key="11">
    <source>
        <dbReference type="Proteomes" id="UP000190056"/>
    </source>
</evidence>
<evidence type="ECO:0000313" key="10">
    <source>
        <dbReference type="EMBL" id="OPH10608.1"/>
    </source>
</evidence>
<organism evidence="10 11">
    <name type="scientific">Cylindrospermopsis raciborskii CENA302</name>
    <dbReference type="NCBI Taxonomy" id="1170768"/>
    <lineage>
        <taxon>Bacteria</taxon>
        <taxon>Bacillati</taxon>
        <taxon>Cyanobacteriota</taxon>
        <taxon>Cyanophyceae</taxon>
        <taxon>Nostocales</taxon>
        <taxon>Aphanizomenonaceae</taxon>
        <taxon>Cylindrospermopsis</taxon>
    </lineage>
</organism>
<dbReference type="SUPFAM" id="SSF111369">
    <property type="entry name" value="HlyD-like secretion proteins"/>
    <property type="match status" value="1"/>
</dbReference>
<dbReference type="Proteomes" id="UP000190056">
    <property type="component" value="Unassembled WGS sequence"/>
</dbReference>
<accession>A0A9Q5QY87</accession>
<dbReference type="Gene3D" id="2.40.30.170">
    <property type="match status" value="1"/>
</dbReference>
<sequence>MLYTHRRKFISSVDNTQFLPPVSRWTSLAGIFLIGTVATAIALASWVKYNVTVKADAVVRPIGEIRVVQPEIEGTIKSILVKPNQTVKIGDVIAYLNTDDLLIKKSQLQGNIQQGNLQILQIHAQVRILDRQILAETQVAQNAINSARVDLLRNQREYQQQQVSTQGEFLAAQANWQKAKASLDKARADLNFAKMDKERYQELSQIGAVGRRELEQKALTVQQTQSILDTERKSLEMAKIKVQSAQVAINPTPAAVMIAQERIAQETARGVSNIASLNKEKQALIERRVQLETQIKQSIKELEQVESQMRKSMILATSNGIILKLNLRNPGQVIRPSESIAEIVPDSSELLIRALIPTEEIQKVNIGQQVQLRVGACPYPDYGTLRGVVQTISPDVITNQPNNPETTTNRMGNGYFEATVKPASLQFGQGRHQCYLQSGMEVKADIISKRETALEFMLRKARLITDL</sequence>
<evidence type="ECO:0000259" key="8">
    <source>
        <dbReference type="Pfam" id="PF25876"/>
    </source>
</evidence>
<dbReference type="RefSeq" id="WP_061547208.1">
    <property type="nucleotide sequence ID" value="NZ_MTPU01000018.1"/>
</dbReference>
<evidence type="ECO:0000259" key="9">
    <source>
        <dbReference type="Pfam" id="PF26002"/>
    </source>
</evidence>
<feature type="coiled-coil region" evidence="6">
    <location>
        <begin position="274"/>
        <end position="308"/>
    </location>
</feature>
<comment type="subcellular location">
    <subcellularLocation>
        <location evidence="1">Membrane</location>
        <topology evidence="1">Single-pass membrane protein</topology>
    </subcellularLocation>
</comment>
<comment type="similarity">
    <text evidence="2">Belongs to the membrane fusion protein (MFP) (TC 8.A.1) family.</text>
</comment>
<dbReference type="PANTHER" id="PTHR30386:SF26">
    <property type="entry name" value="TRANSPORT PROTEIN COMB"/>
    <property type="match status" value="1"/>
</dbReference>
<dbReference type="Pfam" id="PF26002">
    <property type="entry name" value="Beta-barrel_AprE"/>
    <property type="match status" value="1"/>
</dbReference>
<dbReference type="EMBL" id="MTPU01000018">
    <property type="protein sequence ID" value="OPH10608.1"/>
    <property type="molecule type" value="Genomic_DNA"/>
</dbReference>
<feature type="domain" description="Multidrug resistance protein MdtA-like alpha-helical hairpin" evidence="8">
    <location>
        <begin position="177"/>
        <end position="242"/>
    </location>
</feature>
<comment type="caution">
    <text evidence="10">The sequence shown here is derived from an EMBL/GenBank/DDBJ whole genome shotgun (WGS) entry which is preliminary data.</text>
</comment>
<evidence type="ECO:0000256" key="6">
    <source>
        <dbReference type="SAM" id="Coils"/>
    </source>
</evidence>
<feature type="transmembrane region" description="Helical" evidence="7">
    <location>
        <begin position="25"/>
        <end position="47"/>
    </location>
</feature>
<evidence type="ECO:0000256" key="1">
    <source>
        <dbReference type="ARBA" id="ARBA00004167"/>
    </source>
</evidence>
<keyword evidence="3 7" id="KW-0812">Transmembrane</keyword>